<organism evidence="2 3">
    <name type="scientific">Collybia nuda</name>
    <dbReference type="NCBI Taxonomy" id="64659"/>
    <lineage>
        <taxon>Eukaryota</taxon>
        <taxon>Fungi</taxon>
        <taxon>Dikarya</taxon>
        <taxon>Basidiomycota</taxon>
        <taxon>Agaricomycotina</taxon>
        <taxon>Agaricomycetes</taxon>
        <taxon>Agaricomycetidae</taxon>
        <taxon>Agaricales</taxon>
        <taxon>Tricholomatineae</taxon>
        <taxon>Clitocybaceae</taxon>
        <taxon>Collybia</taxon>
    </lineage>
</organism>
<dbReference type="Pfam" id="PF06985">
    <property type="entry name" value="HET"/>
    <property type="match status" value="1"/>
</dbReference>
<proteinExistence type="predicted"/>
<dbReference type="Proteomes" id="UP000807353">
    <property type="component" value="Unassembled WGS sequence"/>
</dbReference>
<evidence type="ECO:0000313" key="2">
    <source>
        <dbReference type="EMBL" id="KAF9461033.1"/>
    </source>
</evidence>
<dbReference type="PANTHER" id="PTHR33112">
    <property type="entry name" value="DOMAIN PROTEIN, PUTATIVE-RELATED"/>
    <property type="match status" value="1"/>
</dbReference>
<reference evidence="2" key="1">
    <citation type="submission" date="2020-11" db="EMBL/GenBank/DDBJ databases">
        <authorList>
            <consortium name="DOE Joint Genome Institute"/>
            <person name="Ahrendt S."/>
            <person name="Riley R."/>
            <person name="Andreopoulos W."/>
            <person name="Labutti K."/>
            <person name="Pangilinan J."/>
            <person name="Ruiz-Duenas F.J."/>
            <person name="Barrasa J.M."/>
            <person name="Sanchez-Garcia M."/>
            <person name="Camarero S."/>
            <person name="Miyauchi S."/>
            <person name="Serrano A."/>
            <person name="Linde D."/>
            <person name="Babiker R."/>
            <person name="Drula E."/>
            <person name="Ayuso-Fernandez I."/>
            <person name="Pacheco R."/>
            <person name="Padilla G."/>
            <person name="Ferreira P."/>
            <person name="Barriuso J."/>
            <person name="Kellner H."/>
            <person name="Castanera R."/>
            <person name="Alfaro M."/>
            <person name="Ramirez L."/>
            <person name="Pisabarro A.G."/>
            <person name="Kuo A."/>
            <person name="Tritt A."/>
            <person name="Lipzen A."/>
            <person name="He G."/>
            <person name="Yan M."/>
            <person name="Ng V."/>
            <person name="Cullen D."/>
            <person name="Martin F."/>
            <person name="Rosso M.-N."/>
            <person name="Henrissat B."/>
            <person name="Hibbett D."/>
            <person name="Martinez A.T."/>
            <person name="Grigoriev I.V."/>
        </authorList>
    </citation>
    <scope>NUCLEOTIDE SEQUENCE</scope>
    <source>
        <strain evidence="2">CBS 247.69</strain>
    </source>
</reference>
<dbReference type="AlphaFoldDB" id="A0A9P6CHL8"/>
<evidence type="ECO:0000259" key="1">
    <source>
        <dbReference type="Pfam" id="PF06985"/>
    </source>
</evidence>
<gene>
    <name evidence="2" type="ORF">BDZ94DRAFT_1264706</name>
</gene>
<dbReference type="InterPro" id="IPR010730">
    <property type="entry name" value="HET"/>
</dbReference>
<protein>
    <submittedName>
        <fullName evidence="2">Heterokaryon incompatibility protein-domain-containing protein</fullName>
    </submittedName>
</protein>
<comment type="caution">
    <text evidence="2">The sequence shown here is derived from an EMBL/GenBank/DDBJ whole genome shotgun (WGS) entry which is preliminary data.</text>
</comment>
<name>A0A9P6CHL8_9AGAR</name>
<keyword evidence="3" id="KW-1185">Reference proteome</keyword>
<dbReference type="OrthoDB" id="5125733at2759"/>
<dbReference type="EMBL" id="MU150290">
    <property type="protein sequence ID" value="KAF9461033.1"/>
    <property type="molecule type" value="Genomic_DNA"/>
</dbReference>
<evidence type="ECO:0000313" key="3">
    <source>
        <dbReference type="Proteomes" id="UP000807353"/>
    </source>
</evidence>
<accession>A0A9P6CHL8</accession>
<dbReference type="PANTHER" id="PTHR33112:SF8">
    <property type="entry name" value="HETEROKARYON INCOMPATIBILITY DOMAIN-CONTAINING PROTEIN"/>
    <property type="match status" value="1"/>
</dbReference>
<feature type="domain" description="Heterokaryon incompatibility" evidence="1">
    <location>
        <begin position="215"/>
        <end position="365"/>
    </location>
</feature>
<sequence>MSPVKQNNATAKPNVVCEICRGLINTIKDDIGGKTTRFPISPNPIAQYTIPKVQLSGLGGCHICSIISQCLCPAHSKRDILATSDSYITVKIMHSGSGPIKQGSINSDRAFLDVVLKNAKGKRITGSTLAIVPSSSPLPNRHVAASWSVSTGSDATFDLAQQWLEQCISDHELCEEIRITPASSNRSAFPTYLVEVDQEGARLRRSEDLPDRPKYLTLSHRWGGSRIFTLTSKNLSELLTKIPLYDLPKTFQDAVLVIRRLGYRYIWIDSLCIIQDSREHWETESAIMGDIYRGSTCTIAVLGATDGDSGFFKTRNPLCFQYYTFQLDSGEIFHLEPGNLKKSLGLTGYGSLVEPLHERAWVMQERMLSPRTLFYGTFGLYWECVLKDADVGNPQMTNYTGTKYAVHEACTLSVTGQFDQSYKVFWRMWTRVISMYNSCGLTYGTDKLVAIAGIVNLVESKTRLHSLAGLWKEYIFPELLWFVEKPTTRPKDVYQAPTWSWASLNSEVGVGIQDFDYTFNWKIELLEAVTKPAAANGQLLSAHIRVRAPLMLVRWEAVENGHKLRWGKSIPTENSADDRVYFLPDIEPDPNKEFWALQVVHATSHNSWMNMGLVIAKMGTGDSVWVRVGSFRQYDWPTSSTEFFTDGNAEMRELVIV</sequence>